<feature type="transmembrane region" description="Helical" evidence="1">
    <location>
        <begin position="98"/>
        <end position="122"/>
    </location>
</feature>
<evidence type="ECO:0000256" key="1">
    <source>
        <dbReference type="SAM" id="Phobius"/>
    </source>
</evidence>
<gene>
    <name evidence="2" type="ORF">AK812_SmicGene13557</name>
</gene>
<evidence type="ECO:0000313" key="2">
    <source>
        <dbReference type="EMBL" id="OLQ03473.1"/>
    </source>
</evidence>
<accession>A0A1Q9E7S5</accession>
<keyword evidence="1" id="KW-0812">Transmembrane</keyword>
<dbReference type="AlphaFoldDB" id="A0A1Q9E7S5"/>
<proteinExistence type="predicted"/>
<reference evidence="2 3" key="1">
    <citation type="submission" date="2016-02" db="EMBL/GenBank/DDBJ databases">
        <title>Genome analysis of coral dinoflagellate symbionts highlights evolutionary adaptations to a symbiotic lifestyle.</title>
        <authorList>
            <person name="Aranda M."/>
            <person name="Li Y."/>
            <person name="Liew Y.J."/>
            <person name="Baumgarten S."/>
            <person name="Simakov O."/>
            <person name="Wilson M."/>
            <person name="Piel J."/>
            <person name="Ashoor H."/>
            <person name="Bougouffa S."/>
            <person name="Bajic V.B."/>
            <person name="Ryu T."/>
            <person name="Ravasi T."/>
            <person name="Bayer T."/>
            <person name="Micklem G."/>
            <person name="Kim H."/>
            <person name="Bhak J."/>
            <person name="Lajeunesse T.C."/>
            <person name="Voolstra C.R."/>
        </authorList>
    </citation>
    <scope>NUCLEOTIDE SEQUENCE [LARGE SCALE GENOMIC DNA]</scope>
    <source>
        <strain evidence="2 3">CCMP2467</strain>
    </source>
</reference>
<dbReference type="Proteomes" id="UP000186817">
    <property type="component" value="Unassembled WGS sequence"/>
</dbReference>
<dbReference type="EMBL" id="LSRX01000235">
    <property type="protein sequence ID" value="OLQ03473.1"/>
    <property type="molecule type" value="Genomic_DNA"/>
</dbReference>
<protein>
    <submittedName>
        <fullName evidence="2">Uncharacterized protein</fullName>
    </submittedName>
</protein>
<name>A0A1Q9E7S5_SYMMI</name>
<evidence type="ECO:0000313" key="3">
    <source>
        <dbReference type="Proteomes" id="UP000186817"/>
    </source>
</evidence>
<organism evidence="2 3">
    <name type="scientific">Symbiodinium microadriaticum</name>
    <name type="common">Dinoflagellate</name>
    <name type="synonym">Zooxanthella microadriatica</name>
    <dbReference type="NCBI Taxonomy" id="2951"/>
    <lineage>
        <taxon>Eukaryota</taxon>
        <taxon>Sar</taxon>
        <taxon>Alveolata</taxon>
        <taxon>Dinophyceae</taxon>
        <taxon>Suessiales</taxon>
        <taxon>Symbiodiniaceae</taxon>
        <taxon>Symbiodinium</taxon>
    </lineage>
</organism>
<keyword evidence="3" id="KW-1185">Reference proteome</keyword>
<keyword evidence="1" id="KW-0472">Membrane</keyword>
<sequence>MLDTVEDVRVCEADVDVKLDVLVLLVDEAVRLVAVLVEVEVDGHPTCWLEQHHSFFASDQLNSLLLLLRSAGGENYATRSTIINVFVNMHKIKINAHIIFIFIFMIIAIVIAIIALSINTIITSTVTP</sequence>
<comment type="caution">
    <text evidence="2">The sequence shown here is derived from an EMBL/GenBank/DDBJ whole genome shotgun (WGS) entry which is preliminary data.</text>
</comment>
<keyword evidence="1" id="KW-1133">Transmembrane helix</keyword>